<dbReference type="AlphaFoldDB" id="A0A2P2QPV6"/>
<accession>A0A2P2QPV6</accession>
<organism evidence="1">
    <name type="scientific">Rhizophora mucronata</name>
    <name type="common">Asiatic mangrove</name>
    <dbReference type="NCBI Taxonomy" id="61149"/>
    <lineage>
        <taxon>Eukaryota</taxon>
        <taxon>Viridiplantae</taxon>
        <taxon>Streptophyta</taxon>
        <taxon>Embryophyta</taxon>
        <taxon>Tracheophyta</taxon>
        <taxon>Spermatophyta</taxon>
        <taxon>Magnoliopsida</taxon>
        <taxon>eudicotyledons</taxon>
        <taxon>Gunneridae</taxon>
        <taxon>Pentapetalae</taxon>
        <taxon>rosids</taxon>
        <taxon>fabids</taxon>
        <taxon>Malpighiales</taxon>
        <taxon>Rhizophoraceae</taxon>
        <taxon>Rhizophora</taxon>
    </lineage>
</organism>
<proteinExistence type="predicted"/>
<dbReference type="EMBL" id="GGEC01088558">
    <property type="protein sequence ID" value="MBX69042.1"/>
    <property type="molecule type" value="Transcribed_RNA"/>
</dbReference>
<name>A0A2P2QPV6_RHIMU</name>
<reference evidence="1" key="1">
    <citation type="submission" date="2018-02" db="EMBL/GenBank/DDBJ databases">
        <title>Rhizophora mucronata_Transcriptome.</title>
        <authorList>
            <person name="Meera S.P."/>
            <person name="Sreeshan A."/>
            <person name="Augustine A."/>
        </authorList>
    </citation>
    <scope>NUCLEOTIDE SEQUENCE</scope>
    <source>
        <tissue evidence="1">Leaf</tissue>
    </source>
</reference>
<sequence>MKVSLVVTFLVGFLHHNRSVMINQIIKENGYCK</sequence>
<protein>
    <submittedName>
        <fullName evidence="1">Uncharacterized protein</fullName>
    </submittedName>
</protein>
<evidence type="ECO:0000313" key="1">
    <source>
        <dbReference type="EMBL" id="MBX69042.1"/>
    </source>
</evidence>